<dbReference type="EMBL" id="BK015724">
    <property type="protein sequence ID" value="DAE22018.1"/>
    <property type="molecule type" value="Genomic_DNA"/>
</dbReference>
<dbReference type="SUPFAM" id="SSF56672">
    <property type="entry name" value="DNA/RNA polymerases"/>
    <property type="match status" value="1"/>
</dbReference>
<proteinExistence type="predicted"/>
<organism evidence="1">
    <name type="scientific">Podoviridae sp. ctRnx2</name>
    <dbReference type="NCBI Taxonomy" id="2826555"/>
    <lineage>
        <taxon>Viruses</taxon>
        <taxon>Duplodnaviria</taxon>
        <taxon>Heunggongvirae</taxon>
        <taxon>Uroviricota</taxon>
        <taxon>Caudoviricetes</taxon>
    </lineage>
</organism>
<sequence>MTVIRAWDTEAVVKPWCTKDINPLSPEAWLVAHAWADNKPSVVNGHKLPFTKPTYRYFEGKPEDGWFKEVLDGCNILTGANIKFDLLLALMAGPKNRQAYRQWVNKGGRIWDILLAEYLLDGHTGTEAGAVLRLNNVAVRYGGNIKHDQVAALIDQGVPVNQIDKSLLLAYLCGEYVEGSCTHGDIGNTMLACLGQLEAMKDKPKLREWCKVEMLAIQCTTEMEFNGIHIDWEKAEAARGRALVKLEAAKDALRDYLPDGAEEVFSWGSWKGKSLLLYGGVQEGKVTRFIGADGSYSTKPYPEGQGVYAKKEVVQEVLDEQGNPVLYASGKNKGLPKTKKVKVDDFTRPKKANIQVSWTFPRRIEPMEGTEASEEGYWKTDQETMALLPEDPVVDLIREVSTWSKDISVSYYSIDEKTGEKTGGFWAATDKQHLIHPSIHHTGTVSGRLSSSSP</sequence>
<evidence type="ECO:0000313" key="1">
    <source>
        <dbReference type="EMBL" id="DAE22018.1"/>
    </source>
</evidence>
<dbReference type="InterPro" id="IPR043502">
    <property type="entry name" value="DNA/RNA_pol_sf"/>
</dbReference>
<accession>A0A8S5QST4</accession>
<name>A0A8S5QST4_9CAUD</name>
<protein>
    <submittedName>
        <fullName evidence="1">DNA POLYMERASE</fullName>
    </submittedName>
</protein>
<reference evidence="1" key="1">
    <citation type="journal article" date="2021" name="Proc. Natl. Acad. Sci. U.S.A.">
        <title>A Catalog of Tens of Thousands of Viruses from Human Metagenomes Reveals Hidden Associations with Chronic Diseases.</title>
        <authorList>
            <person name="Tisza M.J."/>
            <person name="Buck C.B."/>
        </authorList>
    </citation>
    <scope>NUCLEOTIDE SEQUENCE</scope>
    <source>
        <strain evidence="1">CtRnx2</strain>
    </source>
</reference>